<evidence type="ECO:0000313" key="3">
    <source>
        <dbReference type="EMBL" id="CAK9237016.1"/>
    </source>
</evidence>
<feature type="transmembrane region" description="Helical" evidence="2">
    <location>
        <begin position="643"/>
        <end position="667"/>
    </location>
</feature>
<dbReference type="PANTHER" id="PTHR33868">
    <property type="entry name" value="EXPRESSED PROTEIN"/>
    <property type="match status" value="1"/>
</dbReference>
<sequence length="669" mass="72685">MAEALRAALRLFPAVKSVPGSSSACTRASLVRRSNGRVSEQQQQQSVLFPFPSHLRQQEATSISLAKDAALPVTGFARFARAVLAYVGAGISAVAANQLAGPCSVHGKDLPRIEAADNYTMAAAEGRAAWQRTNRHLIQEDSVRAPKLSHCPSLSKGQTEFCHPSTGRAVENIPSFYSTNSWGSSDSKIDTQWQQLSSSAQHHDYRSEYFGLDEVLGSRFKSAGLQALAVECSNVKGGTAGYMGVAPEYASGAELELEWQLIVDPKFKSGHPPAFQAAEAMRSITEEGMIDSIDEDKAARDDTEEVNVIRGEIMAKSIKESGEIFSSTDAKNPQTMCFGVQQDQIMEKTMEKCMSMEGKCVLKLEETVVASPGDAFAKSSPVKAGVSWRTANKEALAALVAQKGAERVQNCDLPTPQSKPVLKTPLESCDVMDETTLGISGSMDQSLMAAILQAGEPTLLESLKLPASPFASTKLSPKPSTCHFPKSSQPLAIPALPNTFPPHRLLGEALCHSQTRAREAEKKADQTLQEYKKLSKLFFQEASLSLTYRQWVTSLQAENTRLKMYLKNQQAAAWLQRRFFSPFAALERLSSNHWKNFGKKQAHHQTHRHFSAIQPDKDSPPGNVPASYRQTGAGIIVGCTLGFAFALGLTLASAGLVLGWSMGWIVLAY</sequence>
<keyword evidence="2" id="KW-0472">Membrane</keyword>
<keyword evidence="2" id="KW-1133">Transmembrane helix</keyword>
<keyword evidence="2" id="KW-0812">Transmembrane</keyword>
<proteinExistence type="predicted"/>
<dbReference type="Proteomes" id="UP001497512">
    <property type="component" value="Chromosome 9"/>
</dbReference>
<accession>A0ABP0V3M1</accession>
<keyword evidence="4" id="KW-1185">Reference proteome</keyword>
<reference evidence="3" key="1">
    <citation type="submission" date="2024-02" db="EMBL/GenBank/DDBJ databases">
        <authorList>
            <consortium name="ELIXIR-Norway"/>
            <consortium name="Elixir Norway"/>
        </authorList>
    </citation>
    <scope>NUCLEOTIDE SEQUENCE</scope>
</reference>
<evidence type="ECO:0000256" key="2">
    <source>
        <dbReference type="SAM" id="Phobius"/>
    </source>
</evidence>
<feature type="region of interest" description="Disordered" evidence="1">
    <location>
        <begin position="605"/>
        <end position="625"/>
    </location>
</feature>
<organism evidence="3 4">
    <name type="scientific">Sphagnum troendelagicum</name>
    <dbReference type="NCBI Taxonomy" id="128251"/>
    <lineage>
        <taxon>Eukaryota</taxon>
        <taxon>Viridiplantae</taxon>
        <taxon>Streptophyta</taxon>
        <taxon>Embryophyta</taxon>
        <taxon>Bryophyta</taxon>
        <taxon>Sphagnophytina</taxon>
        <taxon>Sphagnopsida</taxon>
        <taxon>Sphagnales</taxon>
        <taxon>Sphagnaceae</taxon>
        <taxon>Sphagnum</taxon>
    </lineage>
</organism>
<evidence type="ECO:0000313" key="4">
    <source>
        <dbReference type="Proteomes" id="UP001497512"/>
    </source>
</evidence>
<protein>
    <submittedName>
        <fullName evidence="3">Uncharacterized protein</fullName>
    </submittedName>
</protein>
<evidence type="ECO:0000256" key="1">
    <source>
        <dbReference type="SAM" id="MobiDB-lite"/>
    </source>
</evidence>
<name>A0ABP0V3M1_9BRYO</name>
<gene>
    <name evidence="3" type="ORF">CSSPTR1EN2_LOCUS23416</name>
</gene>
<dbReference type="EMBL" id="OZ019901">
    <property type="protein sequence ID" value="CAK9237016.1"/>
    <property type="molecule type" value="Genomic_DNA"/>
</dbReference>
<dbReference type="PANTHER" id="PTHR33868:SF2">
    <property type="entry name" value="EXPRESSED PROTEIN"/>
    <property type="match status" value="1"/>
</dbReference>